<dbReference type="GO" id="GO:0003700">
    <property type="term" value="F:DNA-binding transcription factor activity"/>
    <property type="evidence" value="ECO:0007669"/>
    <property type="project" value="InterPro"/>
</dbReference>
<evidence type="ECO:0000256" key="1">
    <source>
        <dbReference type="ARBA" id="ARBA00022491"/>
    </source>
</evidence>
<evidence type="ECO:0000313" key="5">
    <source>
        <dbReference type="EMBL" id="XBV83741.1"/>
    </source>
</evidence>
<protein>
    <submittedName>
        <fullName evidence="5">DeoR/GlpR family DNA-binding transcription regulator</fullName>
    </submittedName>
</protein>
<dbReference type="KEGG" id="dsc:ABOD76_01430"/>
<dbReference type="PANTHER" id="PTHR30363">
    <property type="entry name" value="HTH-TYPE TRANSCRIPTIONAL REGULATOR SRLR-RELATED"/>
    <property type="match status" value="1"/>
</dbReference>
<dbReference type="InterPro" id="IPR037171">
    <property type="entry name" value="NagB/RpiA_transferase-like"/>
</dbReference>
<keyword evidence="5" id="KW-0238">DNA-binding</keyword>
<geneLocation type="plasmid" evidence="5">
    <name>pDson01</name>
</geneLocation>
<feature type="domain" description="HTH deoR-type" evidence="4">
    <location>
        <begin position="12"/>
        <end position="67"/>
    </location>
</feature>
<evidence type="ECO:0000256" key="2">
    <source>
        <dbReference type="ARBA" id="ARBA00023015"/>
    </source>
</evidence>
<dbReference type="Pfam" id="PF08220">
    <property type="entry name" value="HTH_DeoR"/>
    <property type="match status" value="1"/>
</dbReference>
<dbReference type="Pfam" id="PF00455">
    <property type="entry name" value="DeoRC"/>
    <property type="match status" value="1"/>
</dbReference>
<dbReference type="EMBL" id="CP158297">
    <property type="protein sequence ID" value="XBV83741.1"/>
    <property type="molecule type" value="Genomic_DNA"/>
</dbReference>
<name>A0AAU7U5Z2_9DEIO</name>
<dbReference type="SUPFAM" id="SSF46785">
    <property type="entry name" value="Winged helix' DNA-binding domain"/>
    <property type="match status" value="1"/>
</dbReference>
<sequence length="259" mass="28163">MSTTTDPDRLLLDDRRARILQDLQRDGRVLSTVLARRYAVSEDAIRRDLRELASQHLLKRVHGGALPVSNAFEPYAVRRVQEPRAKQDVAAAVARWVRPNQVLFLDGGSTLTEVIAHLPAGLNLTVITNNLHAAVALTDRPDIHGVLLGGTIDSASHITSGLRALEDIQAVRADACLLGVCGLHPEHGLTAAHQEEAQLKRAMVRQSAECAVVLTRDKLGTTAPYVVLPAADIDTLFIEPDVSGEQLAPYRQLGIQVLQ</sequence>
<dbReference type="PROSITE" id="PS51000">
    <property type="entry name" value="HTH_DEOR_2"/>
    <property type="match status" value="1"/>
</dbReference>
<dbReference type="SUPFAM" id="SSF100950">
    <property type="entry name" value="NagB/RpiA/CoA transferase-like"/>
    <property type="match status" value="1"/>
</dbReference>
<evidence type="ECO:0000259" key="4">
    <source>
        <dbReference type="PROSITE" id="PS51000"/>
    </source>
</evidence>
<reference evidence="5" key="1">
    <citation type="submission" date="2024-06" db="EMBL/GenBank/DDBJ databases">
        <title>Draft Genome Sequence of Deinococcus sonorensis Type Strain KR-87, a Biofilm Producing Representative of the Genus Deinococcus.</title>
        <authorList>
            <person name="Boren L.S."/>
            <person name="Grosso R.A."/>
            <person name="Hugenberg-Cox A.N."/>
            <person name="Hill J.T.E."/>
            <person name="Albert C.M."/>
            <person name="Tuohy J.M."/>
        </authorList>
    </citation>
    <scope>NUCLEOTIDE SEQUENCE</scope>
    <source>
        <strain evidence="5">KR-87</strain>
        <plasmid evidence="5">pDson01</plasmid>
    </source>
</reference>
<dbReference type="InterPro" id="IPR001034">
    <property type="entry name" value="DeoR_HTH"/>
</dbReference>
<dbReference type="Gene3D" id="1.10.10.10">
    <property type="entry name" value="Winged helix-like DNA-binding domain superfamily/Winged helix DNA-binding domain"/>
    <property type="match status" value="1"/>
</dbReference>
<keyword evidence="5" id="KW-0614">Plasmid</keyword>
<keyword evidence="2" id="KW-0805">Transcription regulation</keyword>
<dbReference type="SMART" id="SM01134">
    <property type="entry name" value="DeoRC"/>
    <property type="match status" value="1"/>
</dbReference>
<dbReference type="RefSeq" id="WP_350241452.1">
    <property type="nucleotide sequence ID" value="NZ_CP158297.1"/>
</dbReference>
<proteinExistence type="predicted"/>
<dbReference type="InterPro" id="IPR050313">
    <property type="entry name" value="Carb_Metab_HTH_regulators"/>
</dbReference>
<dbReference type="PANTHER" id="PTHR30363:SF4">
    <property type="entry name" value="GLYCEROL-3-PHOSPHATE REGULON REPRESSOR"/>
    <property type="match status" value="1"/>
</dbReference>
<dbReference type="PRINTS" id="PR00037">
    <property type="entry name" value="HTHLACR"/>
</dbReference>
<keyword evidence="3" id="KW-0804">Transcription</keyword>
<organism evidence="5">
    <name type="scientific">Deinococcus sonorensis KR-87</name>
    <dbReference type="NCBI Taxonomy" id="694439"/>
    <lineage>
        <taxon>Bacteria</taxon>
        <taxon>Thermotogati</taxon>
        <taxon>Deinococcota</taxon>
        <taxon>Deinococci</taxon>
        <taxon>Deinococcales</taxon>
        <taxon>Deinococcaceae</taxon>
        <taxon>Deinococcus</taxon>
    </lineage>
</organism>
<dbReference type="SMART" id="SM00420">
    <property type="entry name" value="HTH_DEOR"/>
    <property type="match status" value="1"/>
</dbReference>
<dbReference type="AlphaFoldDB" id="A0AAU7U5Z2"/>
<evidence type="ECO:0000256" key="3">
    <source>
        <dbReference type="ARBA" id="ARBA00023163"/>
    </source>
</evidence>
<dbReference type="InterPro" id="IPR036388">
    <property type="entry name" value="WH-like_DNA-bd_sf"/>
</dbReference>
<dbReference type="InterPro" id="IPR036390">
    <property type="entry name" value="WH_DNA-bd_sf"/>
</dbReference>
<dbReference type="GO" id="GO:0003677">
    <property type="term" value="F:DNA binding"/>
    <property type="evidence" value="ECO:0007669"/>
    <property type="project" value="UniProtKB-KW"/>
</dbReference>
<dbReference type="Gene3D" id="3.40.50.1360">
    <property type="match status" value="1"/>
</dbReference>
<accession>A0AAU7U5Z2</accession>
<gene>
    <name evidence="5" type="ORF">ABOD76_01430</name>
</gene>
<keyword evidence="1" id="KW-0678">Repressor</keyword>
<dbReference type="InterPro" id="IPR014036">
    <property type="entry name" value="DeoR-like_C"/>
</dbReference>